<dbReference type="AlphaFoldDB" id="A0A445MYG1"/>
<dbReference type="PROSITE" id="PS01124">
    <property type="entry name" value="HTH_ARAC_FAMILY_2"/>
    <property type="match status" value="1"/>
</dbReference>
<keyword evidence="2" id="KW-0804">Transcription</keyword>
<dbReference type="GO" id="GO:0003700">
    <property type="term" value="F:DNA-binding transcription factor activity"/>
    <property type="evidence" value="ECO:0007669"/>
    <property type="project" value="InterPro"/>
</dbReference>
<proteinExistence type="predicted"/>
<reference evidence="4" key="1">
    <citation type="submission" date="2018-01" db="EMBL/GenBank/DDBJ databases">
        <authorList>
            <person name="Regsiter A."/>
            <person name="William W."/>
        </authorList>
    </citation>
    <scope>NUCLEOTIDE SEQUENCE</scope>
    <source>
        <strain evidence="4">TRIP AH-1</strain>
    </source>
</reference>
<dbReference type="GO" id="GO:0043565">
    <property type="term" value="F:sequence-specific DNA binding"/>
    <property type="evidence" value="ECO:0007669"/>
    <property type="project" value="InterPro"/>
</dbReference>
<accession>A0A445MYG1</accession>
<gene>
    <name evidence="4" type="ORF">PITCH_A2410002</name>
</gene>
<evidence type="ECO:0000313" key="4">
    <source>
        <dbReference type="EMBL" id="SPD74564.1"/>
    </source>
</evidence>
<sequence>MYPPHIPPHSTIRHLICQYIVYFRFVAHTQISQCAKEQNFAKKEVTLTYLNEDDVTICDVAFLLGFSEQSPFSPAFKIWTGGTPKYYFKKTRR</sequence>
<protein>
    <recommendedName>
        <fullName evidence="3">HTH araC/xylS-type domain-containing protein</fullName>
    </recommendedName>
</protein>
<evidence type="ECO:0000259" key="3">
    <source>
        <dbReference type="PROSITE" id="PS01124"/>
    </source>
</evidence>
<name>A0A445MYG1_9BACT</name>
<dbReference type="SUPFAM" id="SSF46689">
    <property type="entry name" value="Homeodomain-like"/>
    <property type="match status" value="1"/>
</dbReference>
<dbReference type="InterPro" id="IPR018060">
    <property type="entry name" value="HTH_AraC"/>
</dbReference>
<organism evidence="4">
    <name type="scientific">uncultured Desulfobacterium sp</name>
    <dbReference type="NCBI Taxonomy" id="201089"/>
    <lineage>
        <taxon>Bacteria</taxon>
        <taxon>Pseudomonadati</taxon>
        <taxon>Thermodesulfobacteriota</taxon>
        <taxon>Desulfobacteria</taxon>
        <taxon>Desulfobacterales</taxon>
        <taxon>Desulfobacteriaceae</taxon>
        <taxon>Desulfobacterium</taxon>
        <taxon>environmental samples</taxon>
    </lineage>
</organism>
<dbReference type="InterPro" id="IPR009057">
    <property type="entry name" value="Homeodomain-like_sf"/>
</dbReference>
<evidence type="ECO:0000256" key="2">
    <source>
        <dbReference type="ARBA" id="ARBA00023163"/>
    </source>
</evidence>
<feature type="domain" description="HTH araC/xylS-type" evidence="3">
    <location>
        <begin position="50"/>
        <end position="90"/>
    </location>
</feature>
<evidence type="ECO:0000256" key="1">
    <source>
        <dbReference type="ARBA" id="ARBA00023015"/>
    </source>
</evidence>
<keyword evidence="1" id="KW-0805">Transcription regulation</keyword>
<dbReference type="EMBL" id="OJIN01000159">
    <property type="protein sequence ID" value="SPD74564.1"/>
    <property type="molecule type" value="Genomic_DNA"/>
</dbReference>
<dbReference type="Gene3D" id="1.10.10.60">
    <property type="entry name" value="Homeodomain-like"/>
    <property type="match status" value="1"/>
</dbReference>